<dbReference type="NCBIfam" id="NF033580">
    <property type="entry name" value="transpos_IS5_3"/>
    <property type="match status" value="1"/>
</dbReference>
<reference evidence="3 4" key="2">
    <citation type="journal article" date="2023" name="ChemBioChem">
        <title>Acyltransferase Domain Exchange between Two Independent Type I Polyketide Synthases in the Same Producer Strain of Macrolide Antibiotics.</title>
        <authorList>
            <person name="Kudo F."/>
            <person name="Kishikawa K."/>
            <person name="Tsuboi K."/>
            <person name="Kido T."/>
            <person name="Usui T."/>
            <person name="Hashimoto J."/>
            <person name="Shin-Ya K."/>
            <person name="Miyanaga A."/>
            <person name="Eguchi T."/>
        </authorList>
    </citation>
    <scope>NUCLEOTIDE SEQUENCE [LARGE SCALE GENOMIC DNA]</scope>
    <source>
        <strain evidence="3 4">A-8890</strain>
    </source>
</reference>
<protein>
    <submittedName>
        <fullName evidence="3">Transposase</fullName>
    </submittedName>
</protein>
<feature type="domain" description="Insertion element IS402-like" evidence="2">
    <location>
        <begin position="11"/>
        <end position="89"/>
    </location>
</feature>
<evidence type="ECO:0000313" key="4">
    <source>
        <dbReference type="Proteomes" id="UP001321542"/>
    </source>
</evidence>
<accession>A0ABN5V8Y4</accession>
<dbReference type="InterPro" id="IPR025161">
    <property type="entry name" value="IS402-like_dom"/>
</dbReference>
<dbReference type="EMBL" id="AP018448">
    <property type="protein sequence ID" value="BBC29707.1"/>
    <property type="molecule type" value="Genomic_DNA"/>
</dbReference>
<feature type="domain" description="Transposase IS4-like" evidence="1">
    <location>
        <begin position="106"/>
        <end position="257"/>
    </location>
</feature>
<dbReference type="PANTHER" id="PTHR30007:SF0">
    <property type="entry name" value="TRANSPOSASE"/>
    <property type="match status" value="1"/>
</dbReference>
<organism evidence="3 4">
    <name type="scientific">Streptomyces graminofaciens</name>
    <dbReference type="NCBI Taxonomy" id="68212"/>
    <lineage>
        <taxon>Bacteria</taxon>
        <taxon>Bacillati</taxon>
        <taxon>Actinomycetota</taxon>
        <taxon>Actinomycetes</taxon>
        <taxon>Kitasatosporales</taxon>
        <taxon>Streptomycetaceae</taxon>
        <taxon>Streptomyces</taxon>
    </lineage>
</organism>
<dbReference type="Proteomes" id="UP001321542">
    <property type="component" value="Chromosome"/>
</dbReference>
<dbReference type="RefSeq" id="WP_286247864.1">
    <property type="nucleotide sequence ID" value="NZ_AP018448.1"/>
</dbReference>
<evidence type="ECO:0000259" key="1">
    <source>
        <dbReference type="Pfam" id="PF01609"/>
    </source>
</evidence>
<dbReference type="InterPro" id="IPR002559">
    <property type="entry name" value="Transposase_11"/>
</dbReference>
<name>A0ABN5V8Y4_9ACTN</name>
<sequence length="283" mass="32003">MSVRRPYRSDVSDARWALMKPVFDDWRARRTGPGTAARVHDLREIVNAILYVNRTGIPWEYLPHDFPPYKTVYDYYAKWESDGTTQQVHDLLRGKTRRFHGRRAEPTAAVVDAQSVKTSANVAKTSQGIDAGKKIKGRKRHLITDTLGLVLAVLVTAANVHDTTGGKLLLDDLAAAHPSVSKVWADGGYQNSICNHGAGLGIDVEVVQRPRAKGFEPLPKRWVIERTFGWLMQHRRLARDYEALPQRSRAMIHWAMANKMSRELTGESTPTWRIETDIRLESA</sequence>
<keyword evidence="4" id="KW-1185">Reference proteome</keyword>
<evidence type="ECO:0000259" key="2">
    <source>
        <dbReference type="Pfam" id="PF13340"/>
    </source>
</evidence>
<evidence type="ECO:0000313" key="3">
    <source>
        <dbReference type="EMBL" id="BBC29707.1"/>
    </source>
</evidence>
<proteinExistence type="predicted"/>
<reference evidence="3 4" key="1">
    <citation type="journal article" date="2010" name="ChemBioChem">
        <title>Cloning and characterization of the biosynthetic gene cluster of 16-membered macrolide antibiotic FD-891: involvement of a dual functional cytochrome P450 monooxygenase catalyzing epoxidation and hydroxylation.</title>
        <authorList>
            <person name="Kudo F."/>
            <person name="Motegi A."/>
            <person name="Mizoue K."/>
            <person name="Eguchi T."/>
        </authorList>
    </citation>
    <scope>NUCLEOTIDE SEQUENCE [LARGE SCALE GENOMIC DNA]</scope>
    <source>
        <strain evidence="3 4">A-8890</strain>
    </source>
</reference>
<dbReference type="Pfam" id="PF01609">
    <property type="entry name" value="DDE_Tnp_1"/>
    <property type="match status" value="1"/>
</dbReference>
<dbReference type="Pfam" id="PF13340">
    <property type="entry name" value="DUF4096"/>
    <property type="match status" value="1"/>
</dbReference>
<gene>
    <name evidence="3" type="ORF">SGFS_010010</name>
</gene>
<dbReference type="PANTHER" id="PTHR30007">
    <property type="entry name" value="PHP DOMAIN PROTEIN"/>
    <property type="match status" value="1"/>
</dbReference>